<dbReference type="PANTHER" id="PTHR14240:SF1">
    <property type="entry name" value="PROTEIN FANTOM-RELATED"/>
    <property type="match status" value="1"/>
</dbReference>
<proteinExistence type="inferred from homology"/>
<keyword evidence="4" id="KW-0969">Cilium</keyword>
<dbReference type="InterPro" id="IPR035892">
    <property type="entry name" value="C2_domain_sf"/>
</dbReference>
<dbReference type="InterPro" id="IPR031139">
    <property type="entry name" value="RPGRIP1_fam"/>
</dbReference>
<dbReference type="Gene3D" id="2.60.40.150">
    <property type="entry name" value="C2 domain"/>
    <property type="match status" value="1"/>
</dbReference>
<accession>A0ABR2K0R5</accession>
<evidence type="ECO:0000256" key="2">
    <source>
        <dbReference type="ARBA" id="ARBA00006042"/>
    </source>
</evidence>
<keyword evidence="3 6" id="KW-0175">Coiled coil</keyword>
<keyword evidence="5" id="KW-0966">Cell projection</keyword>
<gene>
    <name evidence="8" type="ORF">M9Y10_043834</name>
</gene>
<sequence length="636" mass="73549">MTKIYKNKILAEYTREELEEEFLKNCEILDSRASQIIQLEQKAQYLSSRLSRLTQDIDDPTRTRNRFTGSQAPSAFHQSQMNVRELQNHIAAFQRELGQLQVQRDNIARQVKYFKSLQNFTTYRSKSVKSSSKNQVRTKLERDDIRIEVQQLIDKKSVPQMMNRLNATVAVLSGDYKSAEQHLSGLMNSIGESIGLYECLERRKQLRDRESKISQLSSKLEELKQRYNEMLQRQREQVDQYQAEADQNKQRNAEVIKLRREKETREMESAKIAEMQVILDGLKSEIELLENQKAKLQGDNNERQMRVQTQVQDALAQLRLEIQDLEDKCNAVRQTNESLEKQTVDLEEAKNEAAKRRANAEEKFKSLQGDYKNVLGTFNRMVDTSDETDPFEDQRFVIFLTQMATKGWDPEHVKQLSSEIDELTEQLQNLKDKISEYEAAESQMNQRISAKRDEISSLEASLRALANDLGQNSSEDTREKPQYVEGAEHIEFTDEDINQIGEGQTAIIINFRDFKLSPSFIGKKPSKVFLIIDFLEHKSQTDYVDPTSDSFNSRIFFVCKNDFILKAYLEKSAVPVQLCRSRDDQVTEAGQTELNLLPFLDNCLKFTSTVKIWNETGKAVGKVTFEAALYSPLQQA</sequence>
<evidence type="ECO:0000256" key="1">
    <source>
        <dbReference type="ARBA" id="ARBA00004138"/>
    </source>
</evidence>
<comment type="subcellular location">
    <subcellularLocation>
        <location evidence="1">Cell projection</location>
        <location evidence="1">Cilium</location>
    </subcellularLocation>
</comment>
<evidence type="ECO:0000313" key="9">
    <source>
        <dbReference type="Proteomes" id="UP001470230"/>
    </source>
</evidence>
<organism evidence="8 9">
    <name type="scientific">Tritrichomonas musculus</name>
    <dbReference type="NCBI Taxonomy" id="1915356"/>
    <lineage>
        <taxon>Eukaryota</taxon>
        <taxon>Metamonada</taxon>
        <taxon>Parabasalia</taxon>
        <taxon>Tritrichomonadida</taxon>
        <taxon>Tritrichomonadidae</taxon>
        <taxon>Tritrichomonas</taxon>
    </lineage>
</organism>
<feature type="domain" description="RPGR-interacting protein 1 first C2" evidence="7">
    <location>
        <begin position="499"/>
        <end position="632"/>
    </location>
</feature>
<protein>
    <recommendedName>
        <fullName evidence="7">RPGR-interacting protein 1 first C2 domain-containing protein</fullName>
    </recommendedName>
</protein>
<dbReference type="PANTHER" id="PTHR14240">
    <property type="entry name" value="RETINITIS PIGMENTOSA GTPASE REGULATOR-INTERACTING PROTEIN"/>
    <property type="match status" value="1"/>
</dbReference>
<name>A0ABR2K0R5_9EUKA</name>
<evidence type="ECO:0000256" key="6">
    <source>
        <dbReference type="SAM" id="Coils"/>
    </source>
</evidence>
<evidence type="ECO:0000256" key="4">
    <source>
        <dbReference type="ARBA" id="ARBA00023069"/>
    </source>
</evidence>
<dbReference type="Pfam" id="PF11618">
    <property type="entry name" value="C2-C2_1"/>
    <property type="match status" value="1"/>
</dbReference>
<evidence type="ECO:0000256" key="3">
    <source>
        <dbReference type="ARBA" id="ARBA00023054"/>
    </source>
</evidence>
<feature type="coiled-coil region" evidence="6">
    <location>
        <begin position="206"/>
        <end position="370"/>
    </location>
</feature>
<feature type="coiled-coil region" evidence="6">
    <location>
        <begin position="83"/>
        <end position="110"/>
    </location>
</feature>
<dbReference type="Proteomes" id="UP001470230">
    <property type="component" value="Unassembled WGS sequence"/>
</dbReference>
<comment type="caution">
    <text evidence="8">The sequence shown here is derived from an EMBL/GenBank/DDBJ whole genome shotgun (WGS) entry which is preliminary data.</text>
</comment>
<dbReference type="InterPro" id="IPR021656">
    <property type="entry name" value="C2-C2_1"/>
</dbReference>
<comment type="similarity">
    <text evidence="2">Belongs to the RPGRIP1 family.</text>
</comment>
<keyword evidence="9" id="KW-1185">Reference proteome</keyword>
<feature type="coiled-coil region" evidence="6">
    <location>
        <begin position="413"/>
        <end position="468"/>
    </location>
</feature>
<evidence type="ECO:0000259" key="7">
    <source>
        <dbReference type="Pfam" id="PF11618"/>
    </source>
</evidence>
<dbReference type="EMBL" id="JAPFFF010000008">
    <property type="protein sequence ID" value="KAK8884715.1"/>
    <property type="molecule type" value="Genomic_DNA"/>
</dbReference>
<evidence type="ECO:0000256" key="5">
    <source>
        <dbReference type="ARBA" id="ARBA00023273"/>
    </source>
</evidence>
<dbReference type="SUPFAM" id="SSF49562">
    <property type="entry name" value="C2 domain (Calcium/lipid-binding domain, CaLB)"/>
    <property type="match status" value="1"/>
</dbReference>
<dbReference type="Gene3D" id="1.20.5.340">
    <property type="match status" value="1"/>
</dbReference>
<evidence type="ECO:0000313" key="8">
    <source>
        <dbReference type="EMBL" id="KAK8884715.1"/>
    </source>
</evidence>
<reference evidence="8 9" key="1">
    <citation type="submission" date="2024-04" db="EMBL/GenBank/DDBJ databases">
        <title>Tritrichomonas musculus Genome.</title>
        <authorList>
            <person name="Alves-Ferreira E."/>
            <person name="Grigg M."/>
            <person name="Lorenzi H."/>
            <person name="Galac M."/>
        </authorList>
    </citation>
    <scope>NUCLEOTIDE SEQUENCE [LARGE SCALE GENOMIC DNA]</scope>
    <source>
        <strain evidence="8 9">EAF2021</strain>
    </source>
</reference>